<evidence type="ECO:0000256" key="7">
    <source>
        <dbReference type="ARBA" id="ARBA00022909"/>
    </source>
</evidence>
<dbReference type="AlphaFoldDB" id="E5A978"/>
<evidence type="ECO:0000256" key="3">
    <source>
        <dbReference type="ARBA" id="ARBA00012715"/>
    </source>
</evidence>
<dbReference type="InterPro" id="IPR020602">
    <property type="entry name" value="GTP_CycHdrlase_I_dom"/>
</dbReference>
<keyword evidence="13" id="KW-1185">Reference proteome</keyword>
<dbReference type="InterPro" id="IPR043133">
    <property type="entry name" value="GTP-CH-I_C/QueF"/>
</dbReference>
<evidence type="ECO:0000256" key="5">
    <source>
        <dbReference type="ARBA" id="ARBA00022741"/>
    </source>
</evidence>
<comment type="pathway">
    <text evidence="1">Cofactor biosynthesis; 7,8-dihydroneopterin triphosphate biosynthesis; 7,8-dihydroneopterin triphosphate from GTP: step 1/1.</text>
</comment>
<feature type="compositionally biased region" description="Polar residues" evidence="10">
    <location>
        <begin position="440"/>
        <end position="450"/>
    </location>
</feature>
<dbReference type="GO" id="GO:0006729">
    <property type="term" value="P:tetrahydrobiopterin biosynthetic process"/>
    <property type="evidence" value="ECO:0007669"/>
    <property type="project" value="TreeGrafter"/>
</dbReference>
<feature type="domain" description="GTP cyclohydrolase I" evidence="11">
    <location>
        <begin position="176"/>
        <end position="255"/>
    </location>
</feature>
<dbReference type="FunFam" id="1.10.286.10:FF:000003">
    <property type="entry name" value="GTP cyclohydrolase 1"/>
    <property type="match status" value="1"/>
</dbReference>
<sequence length="576" mass="62732">MDSDAAKPVSALPTHMGNGRLPVRVSQEVRDQKERENLFNAIETSNRGRQIVNFDGPNGYGALPAHAKASSAARAARVARTNGGGGNSSSNHNNDDEDDDDAADDDNGGRHGDTDVEGCSEDAVAQTPLATSRAHSPYTQHPTLDFDGLSWPSKGTRGRKDATEEEKAANLKKLSGAVRTMLECLGEDPDREGLLDTPERYAKAMLFFTKGYEENLRDIVNGAVFHEDHDELVIVKDIEIFSLCEHHLVPFTGKAWLPPPSIPMPPCPHAPMSHSPMPPCLILPCPHAPMSHSPMPHAHSQPPTEVIGLSKLARIAEMFARRLQVQERLTKQVALALSEMLQPQGVAVVVESSHFCMLHARPHALHREDEGGISKPHQSAIAAAPDIPSPGMPGQETTTIGAWTARLLCVIATLHHSSRCFNLPQDFHPDSHAPSRRRGTASQQRRPSTAVRTPFEIHTDMEEIFITLFSPLIKVFPSKMAATQHTFSPCCLKSFAWSGTPAGHESTLAENSTYITGSSTDAAILFIHDALGWRFKNARLLADHIAKEVILPQTLTSTFFLPGLFIQTIAFSAALT</sequence>
<keyword evidence="8" id="KW-0342">GTP-binding</keyword>
<feature type="region of interest" description="Disordered" evidence="10">
    <location>
        <begin position="57"/>
        <end position="167"/>
    </location>
</feature>
<evidence type="ECO:0000313" key="12">
    <source>
        <dbReference type="EMBL" id="CBY00219.1"/>
    </source>
</evidence>
<dbReference type="Gene3D" id="3.30.1130.10">
    <property type="match status" value="1"/>
</dbReference>
<dbReference type="InterPro" id="IPR043134">
    <property type="entry name" value="GTP-CH-I_N"/>
</dbReference>
<dbReference type="GO" id="GO:0046656">
    <property type="term" value="P:folic acid biosynthetic process"/>
    <property type="evidence" value="ECO:0007669"/>
    <property type="project" value="UniProtKB-KW"/>
</dbReference>
<dbReference type="InterPro" id="IPR001474">
    <property type="entry name" value="GTP_CycHdrlase_I"/>
</dbReference>
<evidence type="ECO:0000256" key="9">
    <source>
        <dbReference type="ARBA" id="ARBA00030854"/>
    </source>
</evidence>
<evidence type="ECO:0000256" key="1">
    <source>
        <dbReference type="ARBA" id="ARBA00005080"/>
    </source>
</evidence>
<feature type="compositionally biased region" description="Acidic residues" evidence="10">
    <location>
        <begin position="95"/>
        <end position="106"/>
    </location>
</feature>
<dbReference type="Gene3D" id="1.10.286.10">
    <property type="match status" value="1"/>
</dbReference>
<organism evidence="13">
    <name type="scientific">Leptosphaeria maculans (strain JN3 / isolate v23.1.3 / race Av1-4-5-6-7-8)</name>
    <name type="common">Blackleg fungus</name>
    <name type="synonym">Phoma lingam</name>
    <dbReference type="NCBI Taxonomy" id="985895"/>
    <lineage>
        <taxon>Eukaryota</taxon>
        <taxon>Fungi</taxon>
        <taxon>Dikarya</taxon>
        <taxon>Ascomycota</taxon>
        <taxon>Pezizomycotina</taxon>
        <taxon>Dothideomycetes</taxon>
        <taxon>Pleosporomycetidae</taxon>
        <taxon>Pleosporales</taxon>
        <taxon>Pleosporineae</taxon>
        <taxon>Leptosphaeriaceae</taxon>
        <taxon>Plenodomus</taxon>
        <taxon>Plenodomus lingam/Leptosphaeria maculans species complex</taxon>
    </lineage>
</organism>
<dbReference type="EC" id="3.5.4.16" evidence="3"/>
<evidence type="ECO:0000256" key="6">
    <source>
        <dbReference type="ARBA" id="ARBA00022801"/>
    </source>
</evidence>
<dbReference type="GO" id="GO:0046654">
    <property type="term" value="P:tetrahydrofolate biosynthetic process"/>
    <property type="evidence" value="ECO:0007669"/>
    <property type="project" value="InterPro"/>
</dbReference>
<dbReference type="GO" id="GO:0003934">
    <property type="term" value="F:GTP cyclohydrolase I activity"/>
    <property type="evidence" value="ECO:0007669"/>
    <property type="project" value="UniProtKB-EC"/>
</dbReference>
<feature type="compositionally biased region" description="Low complexity" evidence="10">
    <location>
        <begin position="61"/>
        <end position="81"/>
    </location>
</feature>
<feature type="region of interest" description="Disordered" evidence="10">
    <location>
        <begin position="430"/>
        <end position="450"/>
    </location>
</feature>
<dbReference type="STRING" id="985895.E5A978"/>
<proteinExistence type="inferred from homology"/>
<feature type="domain" description="GTP cyclohydrolase I" evidence="11">
    <location>
        <begin position="302"/>
        <end position="358"/>
    </location>
</feature>
<keyword evidence="7" id="KW-0289">Folate biosynthesis</keyword>
<dbReference type="InterPro" id="IPR018234">
    <property type="entry name" value="GTP_CycHdrlase_I_CS"/>
</dbReference>
<dbReference type="eggNOG" id="KOG2698">
    <property type="taxonomic scope" value="Eukaryota"/>
</dbReference>
<dbReference type="GO" id="GO:0005737">
    <property type="term" value="C:cytoplasm"/>
    <property type="evidence" value="ECO:0007669"/>
    <property type="project" value="TreeGrafter"/>
</dbReference>
<dbReference type="InParanoid" id="E5A978"/>
<protein>
    <recommendedName>
        <fullName evidence="4">GTP cyclohydrolase 1</fullName>
        <ecNumber evidence="3">3.5.4.16</ecNumber>
    </recommendedName>
    <alternativeName>
        <fullName evidence="9">GTP cyclohydrolase I</fullName>
    </alternativeName>
</protein>
<evidence type="ECO:0000259" key="11">
    <source>
        <dbReference type="Pfam" id="PF01227"/>
    </source>
</evidence>
<dbReference type="UniPathway" id="UPA00848">
    <property type="reaction ID" value="UER00151"/>
</dbReference>
<reference evidence="13" key="1">
    <citation type="journal article" date="2011" name="Nat. Commun.">
        <title>Effector diversification within compartments of the Leptosphaeria maculans genome affected by Repeat-Induced Point mutations.</title>
        <authorList>
            <person name="Rouxel T."/>
            <person name="Grandaubert J."/>
            <person name="Hane J.K."/>
            <person name="Hoede C."/>
            <person name="van de Wouw A.P."/>
            <person name="Couloux A."/>
            <person name="Dominguez V."/>
            <person name="Anthouard V."/>
            <person name="Bally P."/>
            <person name="Bourras S."/>
            <person name="Cozijnsen A.J."/>
            <person name="Ciuffetti L.M."/>
            <person name="Degrave A."/>
            <person name="Dilmaghani A."/>
            <person name="Duret L."/>
            <person name="Fudal I."/>
            <person name="Goodwin S.B."/>
            <person name="Gout L."/>
            <person name="Glaser N."/>
            <person name="Linglin J."/>
            <person name="Kema G.H.J."/>
            <person name="Lapalu N."/>
            <person name="Lawrence C.B."/>
            <person name="May K."/>
            <person name="Meyer M."/>
            <person name="Ollivier B."/>
            <person name="Poulain J."/>
            <person name="Schoch C.L."/>
            <person name="Simon A."/>
            <person name="Spatafora J.W."/>
            <person name="Stachowiak A."/>
            <person name="Turgeon B.G."/>
            <person name="Tyler B.M."/>
            <person name="Vincent D."/>
            <person name="Weissenbach J."/>
            <person name="Amselem J."/>
            <person name="Quesneville H."/>
            <person name="Oliver R.P."/>
            <person name="Wincker P."/>
            <person name="Balesdent M.-H."/>
            <person name="Howlett B.J."/>
        </authorList>
    </citation>
    <scope>NUCLEOTIDE SEQUENCE [LARGE SCALE GENOMIC DNA]</scope>
    <source>
        <strain evidence="13">JN3 / isolate v23.1.3 / race Av1-4-5-6-7-8</strain>
    </source>
</reference>
<evidence type="ECO:0000313" key="13">
    <source>
        <dbReference type="Proteomes" id="UP000002668"/>
    </source>
</evidence>
<dbReference type="EMBL" id="FP929138">
    <property type="protein sequence ID" value="CBY00219.1"/>
    <property type="molecule type" value="Genomic_DNA"/>
</dbReference>
<evidence type="ECO:0000256" key="2">
    <source>
        <dbReference type="ARBA" id="ARBA00008085"/>
    </source>
</evidence>
<dbReference type="GO" id="GO:0005525">
    <property type="term" value="F:GTP binding"/>
    <property type="evidence" value="ECO:0007669"/>
    <property type="project" value="UniProtKB-KW"/>
</dbReference>
<feature type="compositionally biased region" description="Basic and acidic residues" evidence="10">
    <location>
        <begin position="158"/>
        <end position="167"/>
    </location>
</feature>
<dbReference type="VEuPathDB" id="FungiDB:LEMA_P013490.1"/>
<dbReference type="HOGENOM" id="CLU_473318_0_0_1"/>
<evidence type="ECO:0000256" key="4">
    <source>
        <dbReference type="ARBA" id="ARBA00017272"/>
    </source>
</evidence>
<evidence type="ECO:0000256" key="10">
    <source>
        <dbReference type="SAM" id="MobiDB-lite"/>
    </source>
</evidence>
<dbReference type="PANTHER" id="PTHR11109">
    <property type="entry name" value="GTP CYCLOHYDROLASE I"/>
    <property type="match status" value="1"/>
</dbReference>
<comment type="similarity">
    <text evidence="2">Belongs to the GTP cyclohydrolase I family.</text>
</comment>
<accession>E5A978</accession>
<dbReference type="SUPFAM" id="SSF55620">
    <property type="entry name" value="Tetrahydrobiopterin biosynthesis enzymes-like"/>
    <property type="match status" value="2"/>
</dbReference>
<dbReference type="OrthoDB" id="4966at2759"/>
<keyword evidence="5" id="KW-0547">Nucleotide-binding</keyword>
<evidence type="ECO:0000256" key="8">
    <source>
        <dbReference type="ARBA" id="ARBA00023134"/>
    </source>
</evidence>
<dbReference type="Pfam" id="PF01227">
    <property type="entry name" value="GTP_cyclohydroI"/>
    <property type="match status" value="2"/>
</dbReference>
<gene>
    <name evidence="12" type="ORF">LEMA_P013490.1</name>
</gene>
<keyword evidence="6" id="KW-0378">Hydrolase</keyword>
<dbReference type="GO" id="GO:0008270">
    <property type="term" value="F:zinc ion binding"/>
    <property type="evidence" value="ECO:0007669"/>
    <property type="project" value="TreeGrafter"/>
</dbReference>
<name>E5A978_LEPMJ</name>
<dbReference type="PANTHER" id="PTHR11109:SF7">
    <property type="entry name" value="GTP CYCLOHYDROLASE 1"/>
    <property type="match status" value="1"/>
</dbReference>
<dbReference type="Proteomes" id="UP000002668">
    <property type="component" value="Genome"/>
</dbReference>
<feature type="region of interest" description="Disordered" evidence="10">
    <location>
        <begin position="1"/>
        <end position="32"/>
    </location>
</feature>
<feature type="compositionally biased region" description="Polar residues" evidence="10">
    <location>
        <begin position="128"/>
        <end position="142"/>
    </location>
</feature>
<dbReference type="PROSITE" id="PS00859">
    <property type="entry name" value="GTP_CYCLOHYDROL_1_1"/>
    <property type="match status" value="1"/>
</dbReference>
<dbReference type="PROSITE" id="PS00860">
    <property type="entry name" value="GTP_CYCLOHYDROL_1_2"/>
    <property type="match status" value="1"/>
</dbReference>